<dbReference type="GO" id="GO:0015074">
    <property type="term" value="P:DNA integration"/>
    <property type="evidence" value="ECO:0007669"/>
    <property type="project" value="InterPro"/>
</dbReference>
<dbReference type="InterPro" id="IPR036397">
    <property type="entry name" value="RNaseH_sf"/>
</dbReference>
<dbReference type="GO" id="GO:0016787">
    <property type="term" value="F:hydrolase activity"/>
    <property type="evidence" value="ECO:0007669"/>
    <property type="project" value="UniProtKB-KW"/>
</dbReference>
<dbReference type="GO" id="GO:0003676">
    <property type="term" value="F:nucleic acid binding"/>
    <property type="evidence" value="ECO:0007669"/>
    <property type="project" value="InterPro"/>
</dbReference>
<dbReference type="InterPro" id="IPR001584">
    <property type="entry name" value="Integrase_cat-core"/>
</dbReference>
<comment type="caution">
    <text evidence="8">The sequence shown here is derived from an EMBL/GenBank/DDBJ whole genome shotgun (WGS) entry which is preliminary data.</text>
</comment>
<dbReference type="InterPro" id="IPR012337">
    <property type="entry name" value="RNaseH-like_sf"/>
</dbReference>
<dbReference type="Proteomes" id="UP000683360">
    <property type="component" value="Unassembled WGS sequence"/>
</dbReference>
<organism evidence="8 9">
    <name type="scientific">Mytilus edulis</name>
    <name type="common">Blue mussel</name>
    <dbReference type="NCBI Taxonomy" id="6550"/>
    <lineage>
        <taxon>Eukaryota</taxon>
        <taxon>Metazoa</taxon>
        <taxon>Spiralia</taxon>
        <taxon>Lophotrochozoa</taxon>
        <taxon>Mollusca</taxon>
        <taxon>Bivalvia</taxon>
        <taxon>Autobranchia</taxon>
        <taxon>Pteriomorphia</taxon>
        <taxon>Mytilida</taxon>
        <taxon>Mytiloidea</taxon>
        <taxon>Mytilidae</taxon>
        <taxon>Mytilinae</taxon>
        <taxon>Mytilus</taxon>
    </lineage>
</organism>
<dbReference type="PANTHER" id="PTHR37984:SF5">
    <property type="entry name" value="PROTEIN NYNRIN-LIKE"/>
    <property type="match status" value="1"/>
</dbReference>
<feature type="domain" description="Integrase catalytic" evidence="7">
    <location>
        <begin position="371"/>
        <end position="475"/>
    </location>
</feature>
<dbReference type="FunFam" id="3.10.20.370:FF:000001">
    <property type="entry name" value="Retrovirus-related Pol polyprotein from transposon 17.6-like protein"/>
    <property type="match status" value="1"/>
</dbReference>
<dbReference type="AlphaFoldDB" id="A0A8S3Q8Z2"/>
<keyword evidence="9" id="KW-1185">Reference proteome</keyword>
<keyword evidence="3" id="KW-0540">Nuclease</keyword>
<evidence type="ECO:0000256" key="4">
    <source>
        <dbReference type="ARBA" id="ARBA00022759"/>
    </source>
</evidence>
<dbReference type="FunFam" id="3.30.70.270:FF:000020">
    <property type="entry name" value="Transposon Tf2-6 polyprotein-like Protein"/>
    <property type="match status" value="1"/>
</dbReference>
<evidence type="ECO:0000256" key="5">
    <source>
        <dbReference type="ARBA" id="ARBA00022801"/>
    </source>
</evidence>
<dbReference type="Pfam" id="PF00665">
    <property type="entry name" value="rve"/>
    <property type="match status" value="1"/>
</dbReference>
<dbReference type="Pfam" id="PF17917">
    <property type="entry name" value="RT_RNaseH"/>
    <property type="match status" value="1"/>
</dbReference>
<evidence type="ECO:0000313" key="8">
    <source>
        <dbReference type="EMBL" id="CAG2191073.1"/>
    </source>
</evidence>
<dbReference type="GO" id="GO:0003964">
    <property type="term" value="F:RNA-directed DNA polymerase activity"/>
    <property type="evidence" value="ECO:0007669"/>
    <property type="project" value="UniProtKB-KW"/>
</dbReference>
<reference evidence="8" key="1">
    <citation type="submission" date="2021-03" db="EMBL/GenBank/DDBJ databases">
        <authorList>
            <person name="Bekaert M."/>
        </authorList>
    </citation>
    <scope>NUCLEOTIDE SEQUENCE</scope>
</reference>
<keyword evidence="2" id="KW-0548">Nucleotidyltransferase</keyword>
<dbReference type="CDD" id="cd09274">
    <property type="entry name" value="RNase_HI_RT_Ty3"/>
    <property type="match status" value="1"/>
</dbReference>
<dbReference type="InterPro" id="IPR050951">
    <property type="entry name" value="Retrovirus_Pol_polyprotein"/>
</dbReference>
<name>A0A8S3Q8Z2_MYTED</name>
<dbReference type="Gene3D" id="3.30.420.10">
    <property type="entry name" value="Ribonuclease H-like superfamily/Ribonuclease H"/>
    <property type="match status" value="1"/>
</dbReference>
<proteinExistence type="predicted"/>
<keyword evidence="4" id="KW-0255">Endonuclease</keyword>
<evidence type="ECO:0000313" key="9">
    <source>
        <dbReference type="Proteomes" id="UP000683360"/>
    </source>
</evidence>
<dbReference type="InterPro" id="IPR043502">
    <property type="entry name" value="DNA/RNA_pol_sf"/>
</dbReference>
<dbReference type="InterPro" id="IPR041373">
    <property type="entry name" value="RT_RNaseH"/>
</dbReference>
<dbReference type="Gene3D" id="3.30.70.270">
    <property type="match status" value="1"/>
</dbReference>
<evidence type="ECO:0000256" key="1">
    <source>
        <dbReference type="ARBA" id="ARBA00022679"/>
    </source>
</evidence>
<dbReference type="GO" id="GO:0004519">
    <property type="term" value="F:endonuclease activity"/>
    <property type="evidence" value="ECO:0007669"/>
    <property type="project" value="UniProtKB-KW"/>
</dbReference>
<dbReference type="PANTHER" id="PTHR37984">
    <property type="entry name" value="PROTEIN CBG26694"/>
    <property type="match status" value="1"/>
</dbReference>
<gene>
    <name evidence="8" type="ORF">MEDL_6316</name>
</gene>
<evidence type="ECO:0000259" key="7">
    <source>
        <dbReference type="PROSITE" id="PS50994"/>
    </source>
</evidence>
<evidence type="ECO:0000256" key="6">
    <source>
        <dbReference type="ARBA" id="ARBA00022918"/>
    </source>
</evidence>
<dbReference type="PROSITE" id="PS50994">
    <property type="entry name" value="INTEGRASE"/>
    <property type="match status" value="1"/>
</dbReference>
<protein>
    <submittedName>
        <fullName evidence="8">Retrovirus-related Pol polyprotein from transposon 17.6,Retrovirus-related Pol polyprotein from transposon 297</fullName>
    </submittedName>
</protein>
<dbReference type="OrthoDB" id="6145342at2759"/>
<keyword evidence="1" id="KW-0808">Transferase</keyword>
<sequence length="475" mass="54690">MGSFYRRFVKNYADIVRPMTDLTKKGKKFVWTDQCETAFHRIKQELTGANIMGHPNNADEFILDVDASGTGIGAVLQQVQEGRERVIAYASRSLNRAERNYCITQQELLAVRYFVDYFRQYLLGRKFKIRSDHQALIWLFRLKEPRGRIARWIEVLSAYNFSIEYRAGKKWVMQMHLAAVIIHMTTRNTKPNSGREISQYKDIGKKAELREVINCDGQELIAEGKHMMQNSARGVQTRNQAQKDKRDTADLKTAKTNIENWPTVCNTTLAKAQQEDQYFKPIYEGLKADKRPTKEEMVISSPETRHYWIIWDTLCLINDVIIRKFSKMDGTGDYYQCLVPKQLRKNIIFQAHDCILSGHLGKTKGTIRVAVDGAPLDCLATDILGPLPTTPRNNKYVLVVTDHFTKWVEIFPVPNHNAETCASVILNEVIARFGSPLSIHSDQGRNYESNIFKELCRMLEVRKTRTSSKTQKAKQ</sequence>
<dbReference type="InterPro" id="IPR043128">
    <property type="entry name" value="Rev_trsase/Diguanyl_cyclase"/>
</dbReference>
<dbReference type="SUPFAM" id="SSF56672">
    <property type="entry name" value="DNA/RNA polymerases"/>
    <property type="match status" value="1"/>
</dbReference>
<evidence type="ECO:0000256" key="2">
    <source>
        <dbReference type="ARBA" id="ARBA00022695"/>
    </source>
</evidence>
<dbReference type="Gene3D" id="3.10.20.370">
    <property type="match status" value="1"/>
</dbReference>
<dbReference type="EMBL" id="CAJPWZ010000351">
    <property type="protein sequence ID" value="CAG2191073.1"/>
    <property type="molecule type" value="Genomic_DNA"/>
</dbReference>
<keyword evidence="5" id="KW-0378">Hydrolase</keyword>
<accession>A0A8S3Q8Z2</accession>
<evidence type="ECO:0000256" key="3">
    <source>
        <dbReference type="ARBA" id="ARBA00022722"/>
    </source>
</evidence>
<dbReference type="SUPFAM" id="SSF53098">
    <property type="entry name" value="Ribonuclease H-like"/>
    <property type="match status" value="1"/>
</dbReference>
<keyword evidence="6" id="KW-0695">RNA-directed DNA polymerase</keyword>